<feature type="region of interest" description="Disordered" evidence="1">
    <location>
        <begin position="36"/>
        <end position="120"/>
    </location>
</feature>
<gene>
    <name evidence="2" type="ORF">AUP42_04820</name>
</gene>
<evidence type="ECO:0000256" key="1">
    <source>
        <dbReference type="SAM" id="MobiDB-lite"/>
    </source>
</evidence>
<proteinExistence type="predicted"/>
<reference evidence="2 3" key="1">
    <citation type="submission" date="2015-12" db="EMBL/GenBank/DDBJ databases">
        <title>Genome sequence of Thalassospira lucentensis MCCC 1A02072.</title>
        <authorList>
            <person name="Lu L."/>
            <person name="Lai Q."/>
            <person name="Shao Z."/>
            <person name="Qian P."/>
        </authorList>
    </citation>
    <scope>NUCLEOTIDE SEQUENCE [LARGE SCALE GENOMIC DNA]</scope>
    <source>
        <strain evidence="2 3">MCCC 1A02072</strain>
    </source>
</reference>
<evidence type="ECO:0000313" key="3">
    <source>
        <dbReference type="Proteomes" id="UP000076335"/>
    </source>
</evidence>
<dbReference type="RefSeq" id="WP_062952847.1">
    <property type="nucleotide sequence ID" value="NZ_LPVY01000021.1"/>
</dbReference>
<sequence>MTSINPSQFNVASFQKLGINVANKQVPEETIAFMRQRQGDDASSGKAAPLSDTLPFDPLAANAGAKSRTETQLIGQQDEASKSTLPTSAEELLTVNEDEEMTDEEKQQKLAQLNKHILQG</sequence>
<name>A0A154L285_9PROT</name>
<accession>A0A154L285</accession>
<evidence type="ECO:0000313" key="2">
    <source>
        <dbReference type="EMBL" id="KZB62272.1"/>
    </source>
</evidence>
<dbReference type="EMBL" id="LPVY01000021">
    <property type="protein sequence ID" value="KZB62272.1"/>
    <property type="molecule type" value="Genomic_DNA"/>
</dbReference>
<comment type="caution">
    <text evidence="2">The sequence shown here is derived from an EMBL/GenBank/DDBJ whole genome shotgun (WGS) entry which is preliminary data.</text>
</comment>
<dbReference type="AlphaFoldDB" id="A0A154L285"/>
<organism evidence="2 3">
    <name type="scientific">Thalassospira lucentensis</name>
    <dbReference type="NCBI Taxonomy" id="168935"/>
    <lineage>
        <taxon>Bacteria</taxon>
        <taxon>Pseudomonadati</taxon>
        <taxon>Pseudomonadota</taxon>
        <taxon>Alphaproteobacteria</taxon>
        <taxon>Rhodospirillales</taxon>
        <taxon>Thalassospiraceae</taxon>
        <taxon>Thalassospira</taxon>
    </lineage>
</organism>
<dbReference type="Proteomes" id="UP000076335">
    <property type="component" value="Unassembled WGS sequence"/>
</dbReference>
<protein>
    <submittedName>
        <fullName evidence="2">Uncharacterized protein</fullName>
    </submittedName>
</protein>